<dbReference type="SUPFAM" id="SSF52080">
    <property type="entry name" value="Ribosomal proteins L15p and L18e"/>
    <property type="match status" value="1"/>
</dbReference>
<dbReference type="GO" id="GO:0003735">
    <property type="term" value="F:structural constituent of ribosome"/>
    <property type="evidence" value="ECO:0007669"/>
    <property type="project" value="InterPro"/>
</dbReference>
<dbReference type="Proteomes" id="UP000091929">
    <property type="component" value="Unassembled WGS sequence"/>
</dbReference>
<dbReference type="EMBL" id="LNJC01000010">
    <property type="protein sequence ID" value="KYC50620.1"/>
    <property type="molecule type" value="Genomic_DNA"/>
</dbReference>
<organism evidence="7 10">
    <name type="scientific">Candidatus Methanofastidiosum methylothiophilum</name>
    <dbReference type="NCBI Taxonomy" id="1705564"/>
    <lineage>
        <taxon>Archaea</taxon>
        <taxon>Methanobacteriati</taxon>
        <taxon>Methanobacteriota</taxon>
        <taxon>Stenosarchaea group</taxon>
        <taxon>Candidatus Methanofastidiosia</taxon>
        <taxon>Candidatus Methanofastidiosales</taxon>
        <taxon>Candidatus Methanofastidiosaceae</taxon>
        <taxon>Candidatus Methanofastidiosum</taxon>
    </lineage>
</organism>
<keyword evidence="2 3" id="KW-0687">Ribonucleoprotein</keyword>
<dbReference type="GO" id="GO:0005840">
    <property type="term" value="C:ribosome"/>
    <property type="evidence" value="ECO:0007669"/>
    <property type="project" value="UniProtKB-KW"/>
</dbReference>
<dbReference type="GO" id="GO:0006412">
    <property type="term" value="P:translation"/>
    <property type="evidence" value="ECO:0007669"/>
    <property type="project" value="UniProtKB-UniRule"/>
</dbReference>
<accession>A0A150INF8</accession>
<dbReference type="Gene3D" id="3.100.10.10">
    <property type="match status" value="1"/>
</dbReference>
<evidence type="ECO:0000313" key="6">
    <source>
        <dbReference type="EMBL" id="KYC48141.1"/>
    </source>
</evidence>
<accession>A0A150J078</accession>
<feature type="domain" description="Large ribosomal subunit protein uL15/eL18" evidence="4">
    <location>
        <begin position="65"/>
        <end position="97"/>
    </location>
</feature>
<keyword evidence="1 3" id="KW-0689">Ribosomal protein</keyword>
<dbReference type="HAMAP" id="MF_00329">
    <property type="entry name" value="Ribosomal_eL18"/>
    <property type="match status" value="1"/>
</dbReference>
<comment type="similarity">
    <text evidence="3">Belongs to the eukaryotic ribosomal protein eL18 family.</text>
</comment>
<dbReference type="InterPro" id="IPR001196">
    <property type="entry name" value="Ribosomal_uL15_CS"/>
</dbReference>
<dbReference type="GO" id="GO:1990904">
    <property type="term" value="C:ribonucleoprotein complex"/>
    <property type="evidence" value="ECO:0007669"/>
    <property type="project" value="UniProtKB-KW"/>
</dbReference>
<dbReference type="AlphaFoldDB" id="A0A150J078"/>
<reference evidence="8 9" key="1">
    <citation type="journal article" date="2016" name="ISME J.">
        <title>Chasing the elusive Euryarchaeota class WSA2: genomes reveal a uniquely fastidious methyl-reducing methanogen.</title>
        <authorList>
            <person name="Nobu M.K."/>
            <person name="Narihiro T."/>
            <person name="Kuroda K."/>
            <person name="Mei R."/>
            <person name="Liu W.T."/>
        </authorList>
    </citation>
    <scope>NUCLEOTIDE SEQUENCE [LARGE SCALE GENOMIC DNA]</scope>
    <source>
        <strain evidence="5">B03fssc0709_Meth_Bin005</strain>
        <strain evidence="6">B15fssc0709_Meth_Bin003</strain>
        <strain evidence="7">BMIXfssc0709_Meth_Bin006</strain>
    </source>
</reference>
<comment type="caution">
    <text evidence="7">The sequence shown here is derived from an EMBL/GenBank/DDBJ whole genome shotgun (WGS) entry which is preliminary data.</text>
</comment>
<dbReference type="NCBIfam" id="NF003079">
    <property type="entry name" value="PRK04005.1"/>
    <property type="match status" value="1"/>
</dbReference>
<dbReference type="EMBL" id="LNGF01000010">
    <property type="protein sequence ID" value="KYC48141.1"/>
    <property type="molecule type" value="Genomic_DNA"/>
</dbReference>
<evidence type="ECO:0000313" key="9">
    <source>
        <dbReference type="Proteomes" id="UP000092401"/>
    </source>
</evidence>
<evidence type="ECO:0000313" key="10">
    <source>
        <dbReference type="Proteomes" id="UP000092403"/>
    </source>
</evidence>
<evidence type="ECO:0000256" key="2">
    <source>
        <dbReference type="ARBA" id="ARBA00023274"/>
    </source>
</evidence>
<dbReference type="Proteomes" id="UP000092403">
    <property type="component" value="Unassembled WGS sequence"/>
</dbReference>
<evidence type="ECO:0000313" key="8">
    <source>
        <dbReference type="Proteomes" id="UP000091929"/>
    </source>
</evidence>
<dbReference type="InterPro" id="IPR036227">
    <property type="entry name" value="Ribosomal_uL15/eL18_sf"/>
</dbReference>
<dbReference type="InterPro" id="IPR022947">
    <property type="entry name" value="Ribosomal_eL18_arc"/>
</dbReference>
<sequence>MKKLNKTNPNILSLIDFFIDKGYSEKTPLWIDLSKRFKRPTRHLPQVNLSKINRYSQEGDTVIVPGKVLGSGELDHKVTVSAFKFSKSAMEKINKNGRAITLYDLYKENPRGSGVKIME</sequence>
<evidence type="ECO:0000256" key="1">
    <source>
        <dbReference type="ARBA" id="ARBA00022980"/>
    </source>
</evidence>
<proteinExistence type="inferred from homology"/>
<dbReference type="Proteomes" id="UP000092401">
    <property type="component" value="Unassembled WGS sequence"/>
</dbReference>
<protein>
    <recommendedName>
        <fullName evidence="3">Large ribosomal subunit protein eL18</fullName>
    </recommendedName>
</protein>
<dbReference type="Pfam" id="PF00828">
    <property type="entry name" value="Ribosomal_L27A"/>
    <property type="match status" value="1"/>
</dbReference>
<dbReference type="EMBL" id="LNGE01000001">
    <property type="protein sequence ID" value="KYC46355.1"/>
    <property type="molecule type" value="Genomic_DNA"/>
</dbReference>
<dbReference type="InterPro" id="IPR021131">
    <property type="entry name" value="Ribosomal_uL15/eL18"/>
</dbReference>
<evidence type="ECO:0000259" key="4">
    <source>
        <dbReference type="Pfam" id="PF00828"/>
    </source>
</evidence>
<accession>A0A150ISY0</accession>
<name>A0A150J078_9EURY</name>
<dbReference type="PROSITE" id="PS00475">
    <property type="entry name" value="RIBOSOMAL_L15"/>
    <property type="match status" value="1"/>
</dbReference>
<evidence type="ECO:0000256" key="3">
    <source>
        <dbReference type="HAMAP-Rule" id="MF_00329"/>
    </source>
</evidence>
<evidence type="ECO:0000313" key="5">
    <source>
        <dbReference type="EMBL" id="KYC46355.1"/>
    </source>
</evidence>
<evidence type="ECO:0000313" key="7">
    <source>
        <dbReference type="EMBL" id="KYC50620.1"/>
    </source>
</evidence>
<gene>
    <name evidence="3" type="primary">rpl18e</name>
    <name evidence="5" type="ORF">APG10_00057</name>
    <name evidence="6" type="ORF">APG11_00609</name>
    <name evidence="7" type="ORF">APG12_00644</name>
</gene>